<evidence type="ECO:0000256" key="1">
    <source>
        <dbReference type="SAM" id="MobiDB-lite"/>
    </source>
</evidence>
<feature type="region of interest" description="Disordered" evidence="1">
    <location>
        <begin position="1"/>
        <end position="22"/>
    </location>
</feature>
<evidence type="ECO:0000313" key="3">
    <source>
        <dbReference type="EMBL" id="KAL1528908.1"/>
    </source>
</evidence>
<keyword evidence="2" id="KW-0812">Transmembrane</keyword>
<keyword evidence="2" id="KW-1133">Transmembrane helix</keyword>
<proteinExistence type="predicted"/>
<name>A0AB34K6L2_PRYPA</name>
<protein>
    <submittedName>
        <fullName evidence="3">Uncharacterized protein</fullName>
    </submittedName>
</protein>
<gene>
    <name evidence="3" type="ORF">AB1Y20_010230</name>
</gene>
<dbReference type="Proteomes" id="UP001515480">
    <property type="component" value="Unassembled WGS sequence"/>
</dbReference>
<evidence type="ECO:0000256" key="2">
    <source>
        <dbReference type="SAM" id="Phobius"/>
    </source>
</evidence>
<comment type="caution">
    <text evidence="3">The sequence shown here is derived from an EMBL/GenBank/DDBJ whole genome shotgun (WGS) entry which is preliminary data.</text>
</comment>
<dbReference type="EMBL" id="JBGBPQ010000002">
    <property type="protein sequence ID" value="KAL1528908.1"/>
    <property type="molecule type" value="Genomic_DNA"/>
</dbReference>
<dbReference type="AlphaFoldDB" id="A0AB34K6L2"/>
<evidence type="ECO:0000313" key="4">
    <source>
        <dbReference type="Proteomes" id="UP001515480"/>
    </source>
</evidence>
<sequence length="138" mass="15536">MGRKPSTSPRADGPHASLPRKAWTPRPEHARVPLLILSAYVLFAFFLPWLAQLTPPGVDMRFAQLDAERKELEAADKCKGACDALACPEGWTTALSAEVACKCICKRLEMKTKTKWDLEQEARKAELIRRTQEQMEGR</sequence>
<feature type="transmembrane region" description="Helical" evidence="2">
    <location>
        <begin position="30"/>
        <end position="51"/>
    </location>
</feature>
<organism evidence="3 4">
    <name type="scientific">Prymnesium parvum</name>
    <name type="common">Toxic golden alga</name>
    <dbReference type="NCBI Taxonomy" id="97485"/>
    <lineage>
        <taxon>Eukaryota</taxon>
        <taxon>Haptista</taxon>
        <taxon>Haptophyta</taxon>
        <taxon>Prymnesiophyceae</taxon>
        <taxon>Prymnesiales</taxon>
        <taxon>Prymnesiaceae</taxon>
        <taxon>Prymnesium</taxon>
    </lineage>
</organism>
<keyword evidence="2" id="KW-0472">Membrane</keyword>
<reference evidence="3 4" key="1">
    <citation type="journal article" date="2024" name="Science">
        <title>Giant polyketide synthase enzymes in the biosynthesis of giant marine polyether toxins.</title>
        <authorList>
            <person name="Fallon T.R."/>
            <person name="Shende V.V."/>
            <person name="Wierzbicki I.H."/>
            <person name="Pendleton A.L."/>
            <person name="Watervoot N.F."/>
            <person name="Auber R.P."/>
            <person name="Gonzalez D.J."/>
            <person name="Wisecaver J.H."/>
            <person name="Moore B.S."/>
        </authorList>
    </citation>
    <scope>NUCLEOTIDE SEQUENCE [LARGE SCALE GENOMIC DNA]</scope>
    <source>
        <strain evidence="3 4">12B1</strain>
    </source>
</reference>
<accession>A0AB34K6L2</accession>
<keyword evidence="4" id="KW-1185">Reference proteome</keyword>